<dbReference type="SMART" id="SM00062">
    <property type="entry name" value="PBPb"/>
    <property type="match status" value="2"/>
</dbReference>
<dbReference type="EC" id="2.7.13.3" evidence="3"/>
<evidence type="ECO:0000256" key="19">
    <source>
        <dbReference type="SAM" id="SignalP"/>
    </source>
</evidence>
<keyword evidence="14" id="KW-0902">Two-component regulatory system</keyword>
<evidence type="ECO:0000256" key="4">
    <source>
        <dbReference type="ARBA" id="ARBA00022475"/>
    </source>
</evidence>
<dbReference type="InterPro" id="IPR003594">
    <property type="entry name" value="HATPase_dom"/>
</dbReference>
<dbReference type="SUPFAM" id="SSF53850">
    <property type="entry name" value="Periplasmic binding protein-like II"/>
    <property type="match status" value="2"/>
</dbReference>
<dbReference type="GO" id="GO:0005886">
    <property type="term" value="C:plasma membrane"/>
    <property type="evidence" value="ECO:0007669"/>
    <property type="project" value="UniProtKB-SubCell"/>
</dbReference>
<evidence type="ECO:0000256" key="13">
    <source>
        <dbReference type="ARBA" id="ARBA00022989"/>
    </source>
</evidence>
<dbReference type="PROSITE" id="PS50110">
    <property type="entry name" value="RESPONSE_REGULATORY"/>
    <property type="match status" value="1"/>
</dbReference>
<evidence type="ECO:0000259" key="23">
    <source>
        <dbReference type="PROSITE" id="PS50113"/>
    </source>
</evidence>
<dbReference type="GO" id="GO:0000155">
    <property type="term" value="F:phosphorelay sensor kinase activity"/>
    <property type="evidence" value="ECO:0007669"/>
    <property type="project" value="InterPro"/>
</dbReference>
<dbReference type="Gene3D" id="3.30.565.10">
    <property type="entry name" value="Histidine kinase-like ATPase, C-terminal domain"/>
    <property type="match status" value="1"/>
</dbReference>
<dbReference type="PROSITE" id="PS50109">
    <property type="entry name" value="HIS_KIN"/>
    <property type="match status" value="1"/>
</dbReference>
<feature type="domain" description="Histidine kinase" evidence="20">
    <location>
        <begin position="720"/>
        <end position="939"/>
    </location>
</feature>
<dbReference type="PRINTS" id="PR00344">
    <property type="entry name" value="BCTRLSENSOR"/>
</dbReference>
<dbReference type="InterPro" id="IPR004358">
    <property type="entry name" value="Sig_transdc_His_kin-like_C"/>
</dbReference>
<dbReference type="SUPFAM" id="SSF55874">
    <property type="entry name" value="ATPase domain of HSP90 chaperone/DNA topoisomerase II/histidine kinase"/>
    <property type="match status" value="1"/>
</dbReference>
<dbReference type="SMART" id="SM00448">
    <property type="entry name" value="REC"/>
    <property type="match status" value="1"/>
</dbReference>
<dbReference type="InterPro" id="IPR035965">
    <property type="entry name" value="PAS-like_dom_sf"/>
</dbReference>
<feature type="transmembrane region" description="Helical" evidence="18">
    <location>
        <begin position="531"/>
        <end position="553"/>
    </location>
</feature>
<dbReference type="Pfam" id="PF08448">
    <property type="entry name" value="PAS_4"/>
    <property type="match status" value="1"/>
</dbReference>
<dbReference type="GO" id="GO:0005524">
    <property type="term" value="F:ATP binding"/>
    <property type="evidence" value="ECO:0007669"/>
    <property type="project" value="UniProtKB-KW"/>
</dbReference>
<dbReference type="InterPro" id="IPR036641">
    <property type="entry name" value="HPT_dom_sf"/>
</dbReference>
<evidence type="ECO:0000256" key="3">
    <source>
        <dbReference type="ARBA" id="ARBA00012438"/>
    </source>
</evidence>
<evidence type="ECO:0000259" key="20">
    <source>
        <dbReference type="PROSITE" id="PS50109"/>
    </source>
</evidence>
<dbReference type="SMART" id="SM00387">
    <property type="entry name" value="HATPase_c"/>
    <property type="match status" value="1"/>
</dbReference>
<dbReference type="Gene3D" id="3.40.190.10">
    <property type="entry name" value="Periplasmic binding protein-like II"/>
    <property type="match status" value="4"/>
</dbReference>
<evidence type="ECO:0000256" key="12">
    <source>
        <dbReference type="ARBA" id="ARBA00022840"/>
    </source>
</evidence>
<dbReference type="SUPFAM" id="SSF47226">
    <property type="entry name" value="Histidine-containing phosphotransfer domain, HPT domain"/>
    <property type="match status" value="1"/>
</dbReference>
<gene>
    <name evidence="25" type="ORF">SAMN06273570_0715</name>
</gene>
<dbReference type="CDD" id="cd13707">
    <property type="entry name" value="PBP2_BvgS_D2"/>
    <property type="match status" value="1"/>
</dbReference>
<protein>
    <recommendedName>
        <fullName evidence="3">histidine kinase</fullName>
        <ecNumber evidence="3">2.7.13.3</ecNumber>
    </recommendedName>
</protein>
<dbReference type="InterPro" id="IPR008207">
    <property type="entry name" value="Sig_transdc_His_kin_Hpt_dom"/>
</dbReference>
<dbReference type="InterPro" id="IPR013656">
    <property type="entry name" value="PAS_4"/>
</dbReference>
<keyword evidence="6 17" id="KW-0597">Phosphoprotein</keyword>
<dbReference type="InterPro" id="IPR036890">
    <property type="entry name" value="HATPase_C_sf"/>
</dbReference>
<dbReference type="InterPro" id="IPR000700">
    <property type="entry name" value="PAS-assoc_C"/>
</dbReference>
<dbReference type="SMART" id="SM00388">
    <property type="entry name" value="HisKA"/>
    <property type="match status" value="1"/>
</dbReference>
<reference evidence="26" key="1">
    <citation type="submission" date="2017-09" db="EMBL/GenBank/DDBJ databases">
        <authorList>
            <person name="Varghese N."/>
            <person name="Submissions S."/>
        </authorList>
    </citation>
    <scope>NUCLEOTIDE SEQUENCE [LARGE SCALE GENOMIC DNA]</scope>
    <source>
        <strain evidence="26">JKS000234</strain>
    </source>
</reference>
<keyword evidence="9 19" id="KW-0732">Signal</keyword>
<dbReference type="Pfam" id="PF02518">
    <property type="entry name" value="HATPase_c"/>
    <property type="match status" value="1"/>
</dbReference>
<evidence type="ECO:0000256" key="18">
    <source>
        <dbReference type="SAM" id="Phobius"/>
    </source>
</evidence>
<keyword evidence="12" id="KW-0067">ATP-binding</keyword>
<evidence type="ECO:0000256" key="10">
    <source>
        <dbReference type="ARBA" id="ARBA00022741"/>
    </source>
</evidence>
<dbReference type="CDD" id="cd16922">
    <property type="entry name" value="HATPase_EvgS-ArcB-TorS-like"/>
    <property type="match status" value="1"/>
</dbReference>
<evidence type="ECO:0000259" key="21">
    <source>
        <dbReference type="PROSITE" id="PS50110"/>
    </source>
</evidence>
<keyword evidence="11 25" id="KW-0418">Kinase</keyword>
<dbReference type="EMBL" id="OCMY01000001">
    <property type="protein sequence ID" value="SOD36294.1"/>
    <property type="molecule type" value="Genomic_DNA"/>
</dbReference>
<dbReference type="PROSITE" id="PS50113">
    <property type="entry name" value="PAC"/>
    <property type="match status" value="1"/>
</dbReference>
<evidence type="ECO:0000256" key="8">
    <source>
        <dbReference type="ARBA" id="ARBA00022692"/>
    </source>
</evidence>
<feature type="domain" description="Response regulatory" evidence="21">
    <location>
        <begin position="963"/>
        <end position="1082"/>
    </location>
</feature>
<dbReference type="InterPro" id="IPR003661">
    <property type="entry name" value="HisK_dim/P_dom"/>
</dbReference>
<dbReference type="Gene3D" id="3.30.450.20">
    <property type="entry name" value="PAS domain"/>
    <property type="match status" value="1"/>
</dbReference>
<dbReference type="CDD" id="cd13705">
    <property type="entry name" value="PBP2_BvgS_D1"/>
    <property type="match status" value="1"/>
</dbReference>
<comment type="subcellular location">
    <subcellularLocation>
        <location evidence="2">Cell inner membrane</location>
        <topology evidence="2">Multi-pass membrane protein</topology>
    </subcellularLocation>
</comment>
<dbReference type="Gene3D" id="1.10.287.130">
    <property type="match status" value="1"/>
</dbReference>
<feature type="modified residue" description="4-aspartylphosphate" evidence="17">
    <location>
        <position position="1012"/>
    </location>
</feature>
<dbReference type="Pfam" id="PF00512">
    <property type="entry name" value="HisKA"/>
    <property type="match status" value="1"/>
</dbReference>
<evidence type="ECO:0000256" key="16">
    <source>
        <dbReference type="PROSITE-ProRule" id="PRU00110"/>
    </source>
</evidence>
<name>A0A286BQ67_9GAMM</name>
<evidence type="ECO:0000313" key="26">
    <source>
        <dbReference type="Proteomes" id="UP000219271"/>
    </source>
</evidence>
<organism evidence="25 26">
    <name type="scientific">Candidatus Pantoea floridensis</name>
    <dbReference type="NCBI Taxonomy" id="1938870"/>
    <lineage>
        <taxon>Bacteria</taxon>
        <taxon>Pseudomonadati</taxon>
        <taxon>Pseudomonadota</taxon>
        <taxon>Gammaproteobacteria</taxon>
        <taxon>Enterobacterales</taxon>
        <taxon>Erwiniaceae</taxon>
        <taxon>Pantoea</taxon>
    </lineage>
</organism>
<dbReference type="PANTHER" id="PTHR43047:SF72">
    <property type="entry name" value="OSMOSENSING HISTIDINE PROTEIN KINASE SLN1"/>
    <property type="match status" value="1"/>
</dbReference>
<dbReference type="SUPFAM" id="SSF52172">
    <property type="entry name" value="CheY-like"/>
    <property type="match status" value="1"/>
</dbReference>
<dbReference type="InterPro" id="IPR001789">
    <property type="entry name" value="Sig_transdc_resp-reg_receiver"/>
</dbReference>
<dbReference type="AlphaFoldDB" id="A0A286BQ67"/>
<feature type="domain" description="PAS" evidence="22">
    <location>
        <begin position="570"/>
        <end position="616"/>
    </location>
</feature>
<dbReference type="InterPro" id="IPR049870">
    <property type="entry name" value="BvgS-like_periplasmic1"/>
</dbReference>
<keyword evidence="4" id="KW-1003">Cell membrane</keyword>
<evidence type="ECO:0000256" key="1">
    <source>
        <dbReference type="ARBA" id="ARBA00000085"/>
    </source>
</evidence>
<dbReference type="SUPFAM" id="SSF47384">
    <property type="entry name" value="Homodimeric domain of signal transducing histidine kinase"/>
    <property type="match status" value="1"/>
</dbReference>
<feature type="chain" id="PRO_5012289907" description="histidine kinase" evidence="19">
    <location>
        <begin position="22"/>
        <end position="1209"/>
    </location>
</feature>
<keyword evidence="10" id="KW-0547">Nucleotide-binding</keyword>
<evidence type="ECO:0000256" key="5">
    <source>
        <dbReference type="ARBA" id="ARBA00022519"/>
    </source>
</evidence>
<dbReference type="Pfam" id="PF00072">
    <property type="entry name" value="Response_reg"/>
    <property type="match status" value="1"/>
</dbReference>
<evidence type="ECO:0000259" key="22">
    <source>
        <dbReference type="PROSITE" id="PS50112"/>
    </source>
</evidence>
<dbReference type="PANTHER" id="PTHR43047">
    <property type="entry name" value="TWO-COMPONENT HISTIDINE PROTEIN KINASE"/>
    <property type="match status" value="1"/>
</dbReference>
<keyword evidence="8 18" id="KW-0812">Transmembrane</keyword>
<evidence type="ECO:0000256" key="11">
    <source>
        <dbReference type="ARBA" id="ARBA00022777"/>
    </source>
</evidence>
<keyword evidence="7" id="KW-0808">Transferase</keyword>
<keyword evidence="13 18" id="KW-1133">Transmembrane helix</keyword>
<evidence type="ECO:0000256" key="14">
    <source>
        <dbReference type="ARBA" id="ARBA00023012"/>
    </source>
</evidence>
<feature type="domain" description="HPt" evidence="24">
    <location>
        <begin position="1103"/>
        <end position="1198"/>
    </location>
</feature>
<dbReference type="InterPro" id="IPR011006">
    <property type="entry name" value="CheY-like_superfamily"/>
</dbReference>
<keyword evidence="15 18" id="KW-0472">Membrane</keyword>
<evidence type="ECO:0000313" key="25">
    <source>
        <dbReference type="EMBL" id="SOD36294.1"/>
    </source>
</evidence>
<keyword evidence="26" id="KW-1185">Reference proteome</keyword>
<dbReference type="InterPro" id="IPR005467">
    <property type="entry name" value="His_kinase_dom"/>
</dbReference>
<accession>A0A286BQ67</accession>
<evidence type="ECO:0000256" key="9">
    <source>
        <dbReference type="ARBA" id="ARBA00022729"/>
    </source>
</evidence>
<dbReference type="GO" id="GO:0009927">
    <property type="term" value="F:histidine phosphotransfer kinase activity"/>
    <property type="evidence" value="ECO:0007669"/>
    <property type="project" value="TreeGrafter"/>
</dbReference>
<proteinExistence type="predicted"/>
<dbReference type="InterPro" id="IPR001638">
    <property type="entry name" value="Solute-binding_3/MltF_N"/>
</dbReference>
<dbReference type="RefSeq" id="WP_097094622.1">
    <property type="nucleotide sequence ID" value="NZ_OCMY01000001.1"/>
</dbReference>
<dbReference type="Gene3D" id="1.20.120.160">
    <property type="entry name" value="HPT domain"/>
    <property type="match status" value="1"/>
</dbReference>
<dbReference type="CDD" id="cd17546">
    <property type="entry name" value="REC_hyHK_CKI1_RcsC-like"/>
    <property type="match status" value="1"/>
</dbReference>
<dbReference type="Gene3D" id="3.40.50.2300">
    <property type="match status" value="1"/>
</dbReference>
<keyword evidence="5" id="KW-0997">Cell inner membrane</keyword>
<dbReference type="SUPFAM" id="SSF55785">
    <property type="entry name" value="PYP-like sensor domain (PAS domain)"/>
    <property type="match status" value="1"/>
</dbReference>
<feature type="modified residue" description="Phosphohistidine" evidence="16">
    <location>
        <position position="1142"/>
    </location>
</feature>
<dbReference type="InterPro" id="IPR000014">
    <property type="entry name" value="PAS"/>
</dbReference>
<dbReference type="CDD" id="cd00082">
    <property type="entry name" value="HisKA"/>
    <property type="match status" value="1"/>
</dbReference>
<evidence type="ECO:0000256" key="6">
    <source>
        <dbReference type="ARBA" id="ARBA00022553"/>
    </source>
</evidence>
<dbReference type="Proteomes" id="UP000219271">
    <property type="component" value="Unassembled WGS sequence"/>
</dbReference>
<evidence type="ECO:0000256" key="2">
    <source>
        <dbReference type="ARBA" id="ARBA00004429"/>
    </source>
</evidence>
<evidence type="ECO:0000256" key="17">
    <source>
        <dbReference type="PROSITE-ProRule" id="PRU00169"/>
    </source>
</evidence>
<dbReference type="CDD" id="cd00130">
    <property type="entry name" value="PAS"/>
    <property type="match status" value="1"/>
</dbReference>
<feature type="domain" description="PAC" evidence="23">
    <location>
        <begin position="648"/>
        <end position="702"/>
    </location>
</feature>
<feature type="signal peptide" evidence="19">
    <location>
        <begin position="1"/>
        <end position="21"/>
    </location>
</feature>
<dbReference type="PROSITE" id="PS50894">
    <property type="entry name" value="HPT"/>
    <property type="match status" value="1"/>
</dbReference>
<dbReference type="Pfam" id="PF00497">
    <property type="entry name" value="SBP_bac_3"/>
    <property type="match status" value="2"/>
</dbReference>
<dbReference type="Pfam" id="PF01627">
    <property type="entry name" value="Hpt"/>
    <property type="match status" value="1"/>
</dbReference>
<dbReference type="InterPro" id="IPR036097">
    <property type="entry name" value="HisK_dim/P_sf"/>
</dbReference>
<dbReference type="PROSITE" id="PS50112">
    <property type="entry name" value="PAS"/>
    <property type="match status" value="1"/>
</dbReference>
<dbReference type="InterPro" id="IPR049871">
    <property type="entry name" value="BvgS-like_periplasmic2"/>
</dbReference>
<dbReference type="OrthoDB" id="9770795at2"/>
<comment type="catalytic activity">
    <reaction evidence="1">
        <text>ATP + protein L-histidine = ADP + protein N-phospho-L-histidine.</text>
        <dbReference type="EC" id="2.7.13.3"/>
    </reaction>
</comment>
<evidence type="ECO:0000256" key="15">
    <source>
        <dbReference type="ARBA" id="ARBA00023136"/>
    </source>
</evidence>
<sequence>MRTFCLLFAFLLLLSSMPLAAHDYKLLARAPLQELKPLSFSTTEQAWLLHKQQLVMGIFRYDLPPFGMSNPIGEYEGLSADYAAIVEHQLGLPLRVEMFETREQAWNALAEGKIDFLPSVSLFNSHGNFVLTKPYATEKPILAIERVDGLPLPDDLAGVSVAMVRDYLPLEEVQGFYPKANFRLYDNFQDALNAVNFGQARAFLGNRYALNRNLLSDLNITRFNSIPTKEISFALSRRNPQLLALMNKALDSVSEYESLELLRQWRPDLSSFDYWNQPLQFTPAERAWMKAHPIVKVALYSGNMTAPISFIDGNGILRGMVGDLLTVVGVQTGMRFSFEAVDTTSEMMKLVNTSAVDMITTLSSSVERDKQILLTRPYLRTPYALVVRGDRNDIRALPDLRGKTLAILEGSAVEDMLRKRYPEINILELENGQEMLQSVLDGKADAATNVLSMAEYQIKTTYGSKLKIVGTLHDHPVWLAFAIGRADPELRDVLNKVLLSIPPVELENMANRWRPSDLVVVDTTWTRFRPVIFTCAIGGGIMMILLASWAYYLRLVIRRKAALRRQLNDQLGQLESLVTSMPFPVSLRDREGRLTYCNERYLIETGVAYEEALGKTIKEHPGLRTTEQAAFYHHQMMEVIASNKPIFEDRRYDLWDNPNSSIGITVYQWIQPYHNSKGEVIGIIGGWLDISEREALFAELREAKQRAEDSNRAKSVFLSTMSHEIRTPMNAIIGMLDMALKKGRRDEHDLQALEVAYESAESLVGLIGDILDLSRIEGGHLEYHPEPVHLGKLIDNLMKVFQGLALDKNISLTKHFPSEPLIRVMVDPLRIKQVLSNLLSNAIKFTDLGGVTLTLHQTHDEATDMVHYRIEVQDSGIGIDPVQQLNLFRPFSQAENRRSGTGLGLYISRSICENMGGTLTLSSDKGAGTCASATMTLPRVREENSTIEEEVECEQEKKLPAMRILVVDDNAANRLLLARQLSWLGQEAEVAEDGYQALDLWQKQTFDIIITDCNMPNLNGYQLTRILRESEEELNRKRAWIIGFTASAMHEVMQRCLEAGMDSCLFKPCSITSLTRALHLHQSGDELPPLIQESKEVEMQKADREMEATMIELMVTTLQEDLTKMKRLRLPKDKFKIADLAHRITGSVRIARQNALAEACLQLEADCRNESLNSEMLDSMLRDLIIRLEHYLTRLHSAKKLANVSEEHL</sequence>
<evidence type="ECO:0000259" key="24">
    <source>
        <dbReference type="PROSITE" id="PS50894"/>
    </source>
</evidence>
<evidence type="ECO:0000256" key="7">
    <source>
        <dbReference type="ARBA" id="ARBA00022679"/>
    </source>
</evidence>